<name>A0ABU9YGY5_9PROT</name>
<dbReference type="InterPro" id="IPR036390">
    <property type="entry name" value="WH_DNA-bd_sf"/>
</dbReference>
<dbReference type="RefSeq" id="WP_345937022.1">
    <property type="nucleotide sequence ID" value="NZ_JBBKTW010000002.1"/>
</dbReference>
<accession>A0ABU9YGY5</accession>
<dbReference type="SUPFAM" id="SSF52540">
    <property type="entry name" value="P-loop containing nucleoside triphosphate hydrolases"/>
    <property type="match status" value="1"/>
</dbReference>
<dbReference type="PANTHER" id="PTHR34301">
    <property type="entry name" value="DNA-BINDING PROTEIN-RELATED"/>
    <property type="match status" value="1"/>
</dbReference>
<evidence type="ECO:0000313" key="4">
    <source>
        <dbReference type="Proteomes" id="UP001413721"/>
    </source>
</evidence>
<reference evidence="3 4" key="1">
    <citation type="submission" date="2024-03" db="EMBL/GenBank/DDBJ databases">
        <title>High-quality draft genome sequencing of Tistrella sp. BH-R2-4.</title>
        <authorList>
            <person name="Dong C."/>
        </authorList>
    </citation>
    <scope>NUCLEOTIDE SEQUENCE [LARGE SCALE GENOMIC DNA]</scope>
    <source>
        <strain evidence="3 4">BH-R2-4</strain>
    </source>
</reference>
<evidence type="ECO:0000313" key="3">
    <source>
        <dbReference type="EMBL" id="MEN2988062.1"/>
    </source>
</evidence>
<dbReference type="Proteomes" id="UP001413721">
    <property type="component" value="Unassembled WGS sequence"/>
</dbReference>
<dbReference type="InterPro" id="IPR041664">
    <property type="entry name" value="AAA_16"/>
</dbReference>
<dbReference type="PANTHER" id="PTHR34301:SF8">
    <property type="entry name" value="ATPASE DOMAIN-CONTAINING PROTEIN"/>
    <property type="match status" value="1"/>
</dbReference>
<organism evidence="3 4">
    <name type="scientific">Tistrella arctica</name>
    <dbReference type="NCBI Taxonomy" id="3133430"/>
    <lineage>
        <taxon>Bacteria</taxon>
        <taxon>Pseudomonadati</taxon>
        <taxon>Pseudomonadota</taxon>
        <taxon>Alphaproteobacteria</taxon>
        <taxon>Geminicoccales</taxon>
        <taxon>Geminicoccaceae</taxon>
        <taxon>Tistrella</taxon>
    </lineage>
</organism>
<feature type="compositionally biased region" description="Low complexity" evidence="1">
    <location>
        <begin position="1"/>
        <end position="12"/>
    </location>
</feature>
<evidence type="ECO:0000256" key="1">
    <source>
        <dbReference type="SAM" id="MobiDB-lite"/>
    </source>
</evidence>
<evidence type="ECO:0000259" key="2">
    <source>
        <dbReference type="Pfam" id="PF13191"/>
    </source>
</evidence>
<proteinExistence type="predicted"/>
<protein>
    <submittedName>
        <fullName evidence="3">AAA family ATPase</fullName>
    </submittedName>
</protein>
<feature type="region of interest" description="Disordered" evidence="1">
    <location>
        <begin position="1"/>
        <end position="20"/>
    </location>
</feature>
<keyword evidence="4" id="KW-1185">Reference proteome</keyword>
<dbReference type="InterPro" id="IPR027417">
    <property type="entry name" value="P-loop_NTPase"/>
</dbReference>
<dbReference type="Pfam" id="PF13191">
    <property type="entry name" value="AAA_16"/>
    <property type="match status" value="1"/>
</dbReference>
<comment type="caution">
    <text evidence="3">The sequence shown here is derived from an EMBL/GenBank/DDBJ whole genome shotgun (WGS) entry which is preliminary data.</text>
</comment>
<dbReference type="EMBL" id="JBBKTW010000002">
    <property type="protein sequence ID" value="MEN2988062.1"/>
    <property type="molecule type" value="Genomic_DNA"/>
</dbReference>
<dbReference type="SUPFAM" id="SSF46785">
    <property type="entry name" value="Winged helix' DNA-binding domain"/>
    <property type="match status" value="1"/>
</dbReference>
<feature type="domain" description="Orc1-like AAA ATPase" evidence="2">
    <location>
        <begin position="18"/>
        <end position="203"/>
    </location>
</feature>
<dbReference type="Gene3D" id="3.40.50.300">
    <property type="entry name" value="P-loop containing nucleotide triphosphate hydrolases"/>
    <property type="match status" value="1"/>
</dbReference>
<gene>
    <name evidence="3" type="ORF">WG926_07085</name>
</gene>
<sequence>MDPVRNPFAPGAGNPPPELAGRSAVLDDVGVTLRRIALAKPAQSSILVGLRGVGKTVLLTRIDETAQRETFKTLYIEAHEDKSLPELLVPGLRRILISLSVLQLGRNAARQALRVLSSFVRSIKLKVHDIDLELGIDPEVGSADSGDLEADLPSLFLSIGQAAKSAGIPIVILIDEMQYLKKKEFSALIMAIHRTSQANLPVTLVGAGLPQILGLAGDSKSYAERLFKYPKIGALDEHDARDAILGPVQAEGAMIDEAAISEILSVTERYPYFLQQWGHEAWNIAGDGRISKNDILKATSAAIVKLDESFFRVRFDRCTPAEKRYMRALAELGPGTHRSGEIAEKLSLKTTNVGPTRDKLIRKGMIYSPQHGDTAFTVPLFDAYMRRVMPTLD</sequence>